<dbReference type="AlphaFoldDB" id="A0ABD1MAX6"/>
<gene>
    <name evidence="1" type="ORF">Fmac_014162</name>
</gene>
<keyword evidence="2" id="KW-1185">Reference proteome</keyword>
<accession>A0ABD1MAX6</accession>
<evidence type="ECO:0000313" key="1">
    <source>
        <dbReference type="EMBL" id="KAL2332949.1"/>
    </source>
</evidence>
<proteinExistence type="predicted"/>
<reference evidence="1 2" key="1">
    <citation type="submission" date="2024-08" db="EMBL/GenBank/DDBJ databases">
        <title>Insights into the chromosomal genome structure of Flemingia macrophylla.</title>
        <authorList>
            <person name="Ding Y."/>
            <person name="Zhao Y."/>
            <person name="Bi W."/>
            <person name="Wu M."/>
            <person name="Zhao G."/>
            <person name="Gong Y."/>
            <person name="Li W."/>
            <person name="Zhang P."/>
        </authorList>
    </citation>
    <scope>NUCLEOTIDE SEQUENCE [LARGE SCALE GENOMIC DNA]</scope>
    <source>
        <strain evidence="1">DYQJB</strain>
        <tissue evidence="1">Leaf</tissue>
    </source>
</reference>
<name>A0ABD1MAX6_9FABA</name>
<comment type="caution">
    <text evidence="1">The sequence shown here is derived from an EMBL/GenBank/DDBJ whole genome shotgun (WGS) entry which is preliminary data.</text>
</comment>
<organism evidence="1 2">
    <name type="scientific">Flemingia macrophylla</name>
    <dbReference type="NCBI Taxonomy" id="520843"/>
    <lineage>
        <taxon>Eukaryota</taxon>
        <taxon>Viridiplantae</taxon>
        <taxon>Streptophyta</taxon>
        <taxon>Embryophyta</taxon>
        <taxon>Tracheophyta</taxon>
        <taxon>Spermatophyta</taxon>
        <taxon>Magnoliopsida</taxon>
        <taxon>eudicotyledons</taxon>
        <taxon>Gunneridae</taxon>
        <taxon>Pentapetalae</taxon>
        <taxon>rosids</taxon>
        <taxon>fabids</taxon>
        <taxon>Fabales</taxon>
        <taxon>Fabaceae</taxon>
        <taxon>Papilionoideae</taxon>
        <taxon>50 kb inversion clade</taxon>
        <taxon>NPAAA clade</taxon>
        <taxon>indigoferoid/millettioid clade</taxon>
        <taxon>Phaseoleae</taxon>
        <taxon>Flemingia</taxon>
    </lineage>
</organism>
<protein>
    <submittedName>
        <fullName evidence="1">Uncharacterized protein</fullName>
    </submittedName>
</protein>
<sequence>MILMVLMTGDMKLENPVFSAIERSAGFLDRELAASGFTRKDEEDTQRVLNGLQIYVQFIEVVAESDINSDSEGVDTVEDPNEAANEADAVDGDSSHLLEQDCYYVLTRTRDIKVRGKRWSVNCVKALDMKRKMQVTIFREDSECLGKITILSYMVERGFDLPRVQAYPLEDFAYPTII</sequence>
<dbReference type="EMBL" id="JBGMDY010000005">
    <property type="protein sequence ID" value="KAL2332949.1"/>
    <property type="molecule type" value="Genomic_DNA"/>
</dbReference>
<evidence type="ECO:0000313" key="2">
    <source>
        <dbReference type="Proteomes" id="UP001603857"/>
    </source>
</evidence>
<dbReference type="Proteomes" id="UP001603857">
    <property type="component" value="Unassembled WGS sequence"/>
</dbReference>